<evidence type="ECO:0000313" key="2">
    <source>
        <dbReference type="EMBL" id="MBB5266317.1"/>
    </source>
</evidence>
<protein>
    <submittedName>
        <fullName evidence="2">NADH pyrophosphatase NudC (Nudix superfamily)</fullName>
    </submittedName>
</protein>
<name>A0A7W8M752_9FIRM</name>
<organism evidence="2 3">
    <name type="scientific">Catenibacillus scindens</name>
    <dbReference type="NCBI Taxonomy" id="673271"/>
    <lineage>
        <taxon>Bacteria</taxon>
        <taxon>Bacillati</taxon>
        <taxon>Bacillota</taxon>
        <taxon>Clostridia</taxon>
        <taxon>Lachnospirales</taxon>
        <taxon>Lachnospiraceae</taxon>
        <taxon>Catenibacillus</taxon>
    </lineage>
</organism>
<dbReference type="InterPro" id="IPR025874">
    <property type="entry name" value="DZR"/>
</dbReference>
<accession>A0A7W8M752</accession>
<comment type="caution">
    <text evidence="2">The sequence shown here is derived from an EMBL/GenBank/DDBJ whole genome shotgun (WGS) entry which is preliminary data.</text>
</comment>
<evidence type="ECO:0000313" key="3">
    <source>
        <dbReference type="Proteomes" id="UP000543642"/>
    </source>
</evidence>
<sequence>MANESRVFRLPAGMSTQVVANAVEAFLSSTKGMEVQSAETTEGYVVQGRQEKDGWKTIAGMRMATTVQMIRMDDNLNVTVGQGEWSDKIGAGVLGWFIAWPLAVTAGVGAYKQKKLPEEIFQVIEQCIVSGGRSVVVRNAGAELNAGMVVCPACKTQCAAGAKFCNNCGAKLENKCPQCGAEIPPGSRFCGACGAPLSSQGAPVR</sequence>
<gene>
    <name evidence="2" type="ORF">HNP82_003474</name>
</gene>
<dbReference type="AlphaFoldDB" id="A0A7W8M752"/>
<proteinExistence type="predicted"/>
<dbReference type="RefSeq" id="WP_087161954.1">
    <property type="nucleotide sequence ID" value="NZ_JACHFW010000026.1"/>
</dbReference>
<dbReference type="EMBL" id="JACHFW010000026">
    <property type="protein sequence ID" value="MBB5266317.1"/>
    <property type="molecule type" value="Genomic_DNA"/>
</dbReference>
<dbReference type="Pfam" id="PF12773">
    <property type="entry name" value="DZR"/>
    <property type="match status" value="1"/>
</dbReference>
<feature type="domain" description="DZANK-type" evidence="1">
    <location>
        <begin position="151"/>
        <end position="194"/>
    </location>
</feature>
<keyword evidence="3" id="KW-1185">Reference proteome</keyword>
<dbReference type="Proteomes" id="UP000543642">
    <property type="component" value="Unassembled WGS sequence"/>
</dbReference>
<reference evidence="2 3" key="1">
    <citation type="submission" date="2020-08" db="EMBL/GenBank/DDBJ databases">
        <title>Genomic Encyclopedia of Type Strains, Phase IV (KMG-IV): sequencing the most valuable type-strain genomes for metagenomic binning, comparative biology and taxonomic classification.</title>
        <authorList>
            <person name="Goeker M."/>
        </authorList>
    </citation>
    <scope>NUCLEOTIDE SEQUENCE [LARGE SCALE GENOMIC DNA]</scope>
    <source>
        <strain evidence="2 3">DSM 106146</strain>
    </source>
</reference>
<evidence type="ECO:0000259" key="1">
    <source>
        <dbReference type="Pfam" id="PF12773"/>
    </source>
</evidence>